<dbReference type="PaxDb" id="67767-A0A0J7KM05"/>
<dbReference type="OrthoDB" id="7552747at2759"/>
<evidence type="ECO:0000313" key="2">
    <source>
        <dbReference type="Proteomes" id="UP000036403"/>
    </source>
</evidence>
<protein>
    <submittedName>
        <fullName evidence="1">Uncharacterized protein</fullName>
    </submittedName>
</protein>
<gene>
    <name evidence="1" type="ORF">RF55_8901</name>
</gene>
<evidence type="ECO:0000313" key="1">
    <source>
        <dbReference type="EMBL" id="KMQ91261.1"/>
    </source>
</evidence>
<name>A0A0J7KM05_LASNI</name>
<dbReference type="EMBL" id="LBMM01005729">
    <property type="protein sequence ID" value="KMQ91261.1"/>
    <property type="molecule type" value="Genomic_DNA"/>
</dbReference>
<dbReference type="Proteomes" id="UP000036403">
    <property type="component" value="Unassembled WGS sequence"/>
</dbReference>
<keyword evidence="2" id="KW-1185">Reference proteome</keyword>
<comment type="caution">
    <text evidence="1">The sequence shown here is derived from an EMBL/GenBank/DDBJ whole genome shotgun (WGS) entry which is preliminary data.</text>
</comment>
<sequence length="72" mass="8446">MTRGGTTGRSPSRIRTRSTIILNQIKKWGLQIEGKDLFAFLERLEELKRAYGYTDDWLLLRLRKLLRGDPLI</sequence>
<organism evidence="1 2">
    <name type="scientific">Lasius niger</name>
    <name type="common">Black garden ant</name>
    <dbReference type="NCBI Taxonomy" id="67767"/>
    <lineage>
        <taxon>Eukaryota</taxon>
        <taxon>Metazoa</taxon>
        <taxon>Ecdysozoa</taxon>
        <taxon>Arthropoda</taxon>
        <taxon>Hexapoda</taxon>
        <taxon>Insecta</taxon>
        <taxon>Pterygota</taxon>
        <taxon>Neoptera</taxon>
        <taxon>Endopterygota</taxon>
        <taxon>Hymenoptera</taxon>
        <taxon>Apocrita</taxon>
        <taxon>Aculeata</taxon>
        <taxon>Formicoidea</taxon>
        <taxon>Formicidae</taxon>
        <taxon>Formicinae</taxon>
        <taxon>Lasius</taxon>
        <taxon>Lasius</taxon>
    </lineage>
</organism>
<dbReference type="AlphaFoldDB" id="A0A0J7KM05"/>
<accession>A0A0J7KM05</accession>
<proteinExistence type="predicted"/>
<reference evidence="1 2" key="1">
    <citation type="submission" date="2015-04" db="EMBL/GenBank/DDBJ databases">
        <title>Lasius niger genome sequencing.</title>
        <authorList>
            <person name="Konorov E.A."/>
            <person name="Nikitin M.A."/>
            <person name="Kirill M.V."/>
            <person name="Chang P."/>
        </authorList>
    </citation>
    <scope>NUCLEOTIDE SEQUENCE [LARGE SCALE GENOMIC DNA]</scope>
    <source>
        <tissue evidence="1">Whole</tissue>
    </source>
</reference>